<evidence type="ECO:0000313" key="5">
    <source>
        <dbReference type="Proteomes" id="UP000008544"/>
    </source>
</evidence>
<dbReference type="eggNOG" id="COG0694">
    <property type="taxonomic scope" value="Bacteria"/>
</dbReference>
<evidence type="ECO:0000313" key="4">
    <source>
        <dbReference type="EMBL" id="ACA59572.1"/>
    </source>
</evidence>
<name>B1I3H4_DESAP</name>
<dbReference type="PANTHER" id="PTHR11178:SF1">
    <property type="entry name" value="NFU1 IRON-SULFUR CLUSTER SCAFFOLD HOMOLOG, MITOCHONDRIAL"/>
    <property type="match status" value="1"/>
</dbReference>
<dbReference type="Gene3D" id="3.30.300.130">
    <property type="entry name" value="Fe-S cluster assembly (FSCA)"/>
    <property type="match status" value="1"/>
</dbReference>
<dbReference type="GO" id="GO:0016226">
    <property type="term" value="P:iron-sulfur cluster assembly"/>
    <property type="evidence" value="ECO:0007669"/>
    <property type="project" value="InterPro"/>
</dbReference>
<dbReference type="InterPro" id="IPR034904">
    <property type="entry name" value="FSCA_dom_sf"/>
</dbReference>
<feature type="domain" description="NIF system FeS cluster assembly NifU C-terminal" evidence="3">
    <location>
        <begin position="5"/>
        <end position="43"/>
    </location>
</feature>
<reference evidence="5" key="1">
    <citation type="submission" date="2007-10" db="EMBL/GenBank/DDBJ databases">
        <title>Complete sequence of chromosome of Desulforudis audaxviator MP104C.</title>
        <authorList>
            <person name="Copeland A."/>
            <person name="Lucas S."/>
            <person name="Lapidus A."/>
            <person name="Barry K."/>
            <person name="Glavina del Rio T."/>
            <person name="Dalin E."/>
            <person name="Tice H."/>
            <person name="Bruce D."/>
            <person name="Pitluck S."/>
            <person name="Lowry S.R."/>
            <person name="Larimer F."/>
            <person name="Land M.L."/>
            <person name="Hauser L."/>
            <person name="Kyrpides N."/>
            <person name="Ivanova N.N."/>
            <person name="Richardson P."/>
        </authorList>
    </citation>
    <scope>NUCLEOTIDE SEQUENCE [LARGE SCALE GENOMIC DNA]</scope>
    <source>
        <strain evidence="5">MP104C</strain>
    </source>
</reference>
<reference evidence="4 5" key="2">
    <citation type="journal article" date="2008" name="Science">
        <title>Environmental genomics reveals a single-species ecosystem deep within Earth.</title>
        <authorList>
            <person name="Chivian D."/>
            <person name="Brodie E.L."/>
            <person name="Alm E.J."/>
            <person name="Culley D.E."/>
            <person name="Dehal P.S."/>
            <person name="Desantis T.Z."/>
            <person name="Gihring T.M."/>
            <person name="Lapidus A."/>
            <person name="Lin L.H."/>
            <person name="Lowry S.R."/>
            <person name="Moser D.P."/>
            <person name="Richardson P.M."/>
            <person name="Southam G."/>
            <person name="Wanger G."/>
            <person name="Pratt L.M."/>
            <person name="Andersen G.L."/>
            <person name="Hazen T.C."/>
            <person name="Brockman F.J."/>
            <person name="Arkin A.P."/>
            <person name="Onstott T.C."/>
        </authorList>
    </citation>
    <scope>NUCLEOTIDE SEQUENCE [LARGE SCALE GENOMIC DNA]</scope>
    <source>
        <strain evidence="4 5">MP104C</strain>
    </source>
</reference>
<organism evidence="4 5">
    <name type="scientific">Desulforudis audaxviator (strain MP104C)</name>
    <dbReference type="NCBI Taxonomy" id="477974"/>
    <lineage>
        <taxon>Bacteria</taxon>
        <taxon>Bacillati</taxon>
        <taxon>Bacillota</taxon>
        <taxon>Clostridia</taxon>
        <taxon>Thermoanaerobacterales</taxon>
        <taxon>Candidatus Desulforudaceae</taxon>
        <taxon>Candidatus Desulforudis</taxon>
    </lineage>
</organism>
<dbReference type="InterPro" id="IPR001075">
    <property type="entry name" value="NIF_FeS_clus_asmbl_NifU_C"/>
</dbReference>
<sequence length="43" mass="4864">MREKVEEVLNKVRPYLQRDGGDVELVDVKDGVVHVRLKGACRG</sequence>
<dbReference type="HOGENOM" id="CLU_3232601_0_0_9"/>
<evidence type="ECO:0000256" key="1">
    <source>
        <dbReference type="ARBA" id="ARBA00006420"/>
    </source>
</evidence>
<evidence type="ECO:0000256" key="2">
    <source>
        <dbReference type="ARBA" id="ARBA00049958"/>
    </source>
</evidence>
<dbReference type="GO" id="GO:0051536">
    <property type="term" value="F:iron-sulfur cluster binding"/>
    <property type="evidence" value="ECO:0007669"/>
    <property type="project" value="InterPro"/>
</dbReference>
<dbReference type="SUPFAM" id="SSF117916">
    <property type="entry name" value="Fe-S cluster assembly (FSCA) domain-like"/>
    <property type="match status" value="1"/>
</dbReference>
<protein>
    <submittedName>
        <fullName evidence="4">Nitrogen-fixing NifU domain protein</fullName>
    </submittedName>
</protein>
<dbReference type="GO" id="GO:0005506">
    <property type="term" value="F:iron ion binding"/>
    <property type="evidence" value="ECO:0007669"/>
    <property type="project" value="InterPro"/>
</dbReference>
<proteinExistence type="inferred from homology"/>
<accession>B1I3H4</accession>
<dbReference type="Proteomes" id="UP000008544">
    <property type="component" value="Chromosome"/>
</dbReference>
<comment type="similarity">
    <text evidence="1">Belongs to the NifU family.</text>
</comment>
<comment type="function">
    <text evidence="2">May be involved in the formation or repair of [Fe-S] clusters present in iron-sulfur proteins.</text>
</comment>
<dbReference type="OrthoDB" id="9796965at2"/>
<dbReference type="AlphaFoldDB" id="B1I3H4"/>
<keyword evidence="5" id="KW-1185">Reference proteome</keyword>
<dbReference type="EMBL" id="CP000860">
    <property type="protein sequence ID" value="ACA59572.1"/>
    <property type="molecule type" value="Genomic_DNA"/>
</dbReference>
<dbReference type="STRING" id="477974.Daud_1060"/>
<dbReference type="KEGG" id="dau:Daud_1060"/>
<evidence type="ECO:0000259" key="3">
    <source>
        <dbReference type="Pfam" id="PF01106"/>
    </source>
</evidence>
<gene>
    <name evidence="4" type="ordered locus">Daud_1060</name>
</gene>
<dbReference type="Pfam" id="PF01106">
    <property type="entry name" value="NifU"/>
    <property type="match status" value="1"/>
</dbReference>
<dbReference type="PANTHER" id="PTHR11178">
    <property type="entry name" value="IRON-SULFUR CLUSTER SCAFFOLD PROTEIN NFU-RELATED"/>
    <property type="match status" value="1"/>
</dbReference>